<accession>A0A9N9FC80</accession>
<proteinExistence type="predicted"/>
<feature type="region of interest" description="Disordered" evidence="1">
    <location>
        <begin position="1"/>
        <end position="31"/>
    </location>
</feature>
<dbReference type="InterPro" id="IPR036047">
    <property type="entry name" value="F-box-like_dom_sf"/>
</dbReference>
<gene>
    <name evidence="2" type="ORF">ALEPTO_LOCUS4649</name>
</gene>
<evidence type="ECO:0000313" key="3">
    <source>
        <dbReference type="Proteomes" id="UP000789508"/>
    </source>
</evidence>
<dbReference type="Proteomes" id="UP000789508">
    <property type="component" value="Unassembled WGS sequence"/>
</dbReference>
<dbReference type="AlphaFoldDB" id="A0A9N9FC80"/>
<organism evidence="2 3">
    <name type="scientific">Ambispora leptoticha</name>
    <dbReference type="NCBI Taxonomy" id="144679"/>
    <lineage>
        <taxon>Eukaryota</taxon>
        <taxon>Fungi</taxon>
        <taxon>Fungi incertae sedis</taxon>
        <taxon>Mucoromycota</taxon>
        <taxon>Glomeromycotina</taxon>
        <taxon>Glomeromycetes</taxon>
        <taxon>Archaeosporales</taxon>
        <taxon>Ambisporaceae</taxon>
        <taxon>Ambispora</taxon>
    </lineage>
</organism>
<feature type="compositionally biased region" description="Polar residues" evidence="1">
    <location>
        <begin position="14"/>
        <end position="29"/>
    </location>
</feature>
<protein>
    <submittedName>
        <fullName evidence="2">5405_t:CDS:1</fullName>
    </submittedName>
</protein>
<evidence type="ECO:0000256" key="1">
    <source>
        <dbReference type="SAM" id="MobiDB-lite"/>
    </source>
</evidence>
<dbReference type="EMBL" id="CAJVPS010001116">
    <property type="protein sequence ID" value="CAG8524771.1"/>
    <property type="molecule type" value="Genomic_DNA"/>
</dbReference>
<sequence>MSSIQTLEERPEQTADSITTNTPNETTMPQDPIIAVFQTPELVTRILSFLPLRKQYELRGVSKHFYRALNFAEFIGSLLRRGVDSNCHYVLTESNYYNGKYEDEVRVRGIFSNQRTARNTLIRLHKKCLEDGHGRNGEYETMNKRIVEFDVYDGFTSVFEIARINYITSVETHIEPEYSGRVSEYVDTDEFEFEDDFDHVGIQLSAWGI</sequence>
<keyword evidence="3" id="KW-1185">Reference proteome</keyword>
<reference evidence="2" key="1">
    <citation type="submission" date="2021-06" db="EMBL/GenBank/DDBJ databases">
        <authorList>
            <person name="Kallberg Y."/>
            <person name="Tangrot J."/>
            <person name="Rosling A."/>
        </authorList>
    </citation>
    <scope>NUCLEOTIDE SEQUENCE</scope>
    <source>
        <strain evidence="2">FL130A</strain>
    </source>
</reference>
<dbReference type="SUPFAM" id="SSF81383">
    <property type="entry name" value="F-box domain"/>
    <property type="match status" value="1"/>
</dbReference>
<evidence type="ECO:0000313" key="2">
    <source>
        <dbReference type="EMBL" id="CAG8524771.1"/>
    </source>
</evidence>
<comment type="caution">
    <text evidence="2">The sequence shown here is derived from an EMBL/GenBank/DDBJ whole genome shotgun (WGS) entry which is preliminary data.</text>
</comment>
<name>A0A9N9FC80_9GLOM</name>